<feature type="domain" description="GIY-YIG" evidence="1">
    <location>
        <begin position="51"/>
        <end position="130"/>
    </location>
</feature>
<dbReference type="InterPro" id="IPR025579">
    <property type="entry name" value="DUF4357"/>
</dbReference>
<keyword evidence="3" id="KW-1185">Reference proteome</keyword>
<reference evidence="2" key="1">
    <citation type="submission" date="2016-10" db="EMBL/GenBank/DDBJ databases">
        <authorList>
            <person name="de Groot N.N."/>
        </authorList>
    </citation>
    <scope>NUCLEOTIDE SEQUENCE [LARGE SCALE GENOMIC DNA]</scope>
    <source>
        <strain evidence="2">A52C2</strain>
    </source>
</reference>
<evidence type="ECO:0000313" key="2">
    <source>
        <dbReference type="EMBL" id="SER41239.1"/>
    </source>
</evidence>
<name>A0A1H9P088_9HYPH</name>
<dbReference type="CDD" id="cd10447">
    <property type="entry name" value="GIY-YIG_unchar_2"/>
    <property type="match status" value="1"/>
</dbReference>
<accession>A0A1H9P088</accession>
<dbReference type="OrthoDB" id="2656488at2"/>
<dbReference type="Proteomes" id="UP000199647">
    <property type="component" value="Unassembled WGS sequence"/>
</dbReference>
<dbReference type="Pfam" id="PF14267">
    <property type="entry name" value="DUF4357"/>
    <property type="match status" value="1"/>
</dbReference>
<protein>
    <recommendedName>
        <fullName evidence="1">GIY-YIG domain-containing protein</fullName>
    </recommendedName>
</protein>
<organism evidence="2 3">
    <name type="scientific">Faunimonas pinastri</name>
    <dbReference type="NCBI Taxonomy" id="1855383"/>
    <lineage>
        <taxon>Bacteria</taxon>
        <taxon>Pseudomonadati</taxon>
        <taxon>Pseudomonadota</taxon>
        <taxon>Alphaproteobacteria</taxon>
        <taxon>Hyphomicrobiales</taxon>
        <taxon>Afifellaceae</taxon>
        <taxon>Faunimonas</taxon>
    </lineage>
</organism>
<dbReference type="PROSITE" id="PS50164">
    <property type="entry name" value="GIY_YIG"/>
    <property type="match status" value="1"/>
</dbReference>
<dbReference type="AlphaFoldDB" id="A0A1H9P088"/>
<sequence length="306" mass="33527">MADVVGRSIRLFLVDGAPRGVVTAEIVNWTGKVLFAPRSKIAYALSRPEAKRTGIYFLIGEDPDQPSKSRVYIGESDDLSNRMKQHSADSSKDFWLEACLVSSKDENLTKAHVRYLESRLVEIAQKAERAIVANSQDPSPKVLPEADVADMEFFLTQIQTVLPVLGFDFLRATPAVRNGLQGSLAAQTPTSAMTASLSLSLSPREHPGLALAVEQDGEIIVLKGSRALTESYSVNTYAGLREQLIDEGRLVKESGSQYLLFAEDVTFKSPSAAAAVILNRNANGRTEWKIRSSSQSLKDYQDAQLH</sequence>
<dbReference type="STRING" id="1855383.SAMN05216548_1181"/>
<evidence type="ECO:0000313" key="3">
    <source>
        <dbReference type="Proteomes" id="UP000199647"/>
    </source>
</evidence>
<dbReference type="InterPro" id="IPR000305">
    <property type="entry name" value="GIY-YIG_endonuc"/>
</dbReference>
<dbReference type="EMBL" id="FOFG01000018">
    <property type="protein sequence ID" value="SER41239.1"/>
    <property type="molecule type" value="Genomic_DNA"/>
</dbReference>
<gene>
    <name evidence="2" type="ORF">SAMN05216548_1181</name>
</gene>
<dbReference type="RefSeq" id="WP_092499227.1">
    <property type="nucleotide sequence ID" value="NZ_FOFG01000018.1"/>
</dbReference>
<evidence type="ECO:0000259" key="1">
    <source>
        <dbReference type="PROSITE" id="PS50164"/>
    </source>
</evidence>
<proteinExistence type="predicted"/>